<evidence type="ECO:0000313" key="3">
    <source>
        <dbReference type="EMBL" id="CAB4875708.1"/>
    </source>
</evidence>
<dbReference type="HAMAP" id="MF_01139">
    <property type="entry name" value="ISPT"/>
    <property type="match status" value="1"/>
</dbReference>
<evidence type="ECO:0000256" key="2">
    <source>
        <dbReference type="ARBA" id="ARBA00022679"/>
    </source>
</evidence>
<dbReference type="NCBIfam" id="TIGR00055">
    <property type="entry name" value="uppS"/>
    <property type="match status" value="1"/>
</dbReference>
<evidence type="ECO:0000256" key="1">
    <source>
        <dbReference type="ARBA" id="ARBA00001946"/>
    </source>
</evidence>
<proteinExistence type="inferred from homology"/>
<protein>
    <submittedName>
        <fullName evidence="3">Unannotated protein</fullName>
    </submittedName>
</protein>
<gene>
    <name evidence="3" type="ORF">UFOPK3444_01001</name>
</gene>
<organism evidence="3">
    <name type="scientific">freshwater metagenome</name>
    <dbReference type="NCBI Taxonomy" id="449393"/>
    <lineage>
        <taxon>unclassified sequences</taxon>
        <taxon>metagenomes</taxon>
        <taxon>ecological metagenomes</taxon>
    </lineage>
</organism>
<dbReference type="PROSITE" id="PS01066">
    <property type="entry name" value="UPP_SYNTHASE"/>
    <property type="match status" value="1"/>
</dbReference>
<reference evidence="3" key="1">
    <citation type="submission" date="2020-05" db="EMBL/GenBank/DDBJ databases">
        <authorList>
            <person name="Chiriac C."/>
            <person name="Salcher M."/>
            <person name="Ghai R."/>
            <person name="Kavagutti S V."/>
        </authorList>
    </citation>
    <scope>NUCLEOTIDE SEQUENCE</scope>
</reference>
<dbReference type="InterPro" id="IPR036424">
    <property type="entry name" value="UPP_synth-like_sf"/>
</dbReference>
<dbReference type="PANTHER" id="PTHR10291:SF0">
    <property type="entry name" value="DEHYDRODOLICHYL DIPHOSPHATE SYNTHASE 2"/>
    <property type="match status" value="1"/>
</dbReference>
<dbReference type="CDD" id="cd00475">
    <property type="entry name" value="Cis_IPPS"/>
    <property type="match status" value="1"/>
</dbReference>
<dbReference type="GO" id="GO:0016094">
    <property type="term" value="P:polyprenol biosynthetic process"/>
    <property type="evidence" value="ECO:0007669"/>
    <property type="project" value="TreeGrafter"/>
</dbReference>
<dbReference type="InterPro" id="IPR018520">
    <property type="entry name" value="UPP_synth-like_CS"/>
</dbReference>
<dbReference type="Pfam" id="PF01255">
    <property type="entry name" value="Prenyltransf"/>
    <property type="match status" value="1"/>
</dbReference>
<dbReference type="SUPFAM" id="SSF64005">
    <property type="entry name" value="Undecaprenyl diphosphate synthase"/>
    <property type="match status" value="1"/>
</dbReference>
<comment type="cofactor">
    <cofactor evidence="1">
        <name>Mg(2+)</name>
        <dbReference type="ChEBI" id="CHEBI:18420"/>
    </cofactor>
</comment>
<dbReference type="AlphaFoldDB" id="A0A6J7E159"/>
<dbReference type="GO" id="GO:0045547">
    <property type="term" value="F:ditrans,polycis-polyprenyl diphosphate synthase [(2E,6E)-farnesyl diphosphate specific] activity"/>
    <property type="evidence" value="ECO:0007669"/>
    <property type="project" value="TreeGrafter"/>
</dbReference>
<dbReference type="Gene3D" id="3.40.1180.10">
    <property type="entry name" value="Decaprenyl diphosphate synthase-like"/>
    <property type="match status" value="1"/>
</dbReference>
<dbReference type="InterPro" id="IPR001441">
    <property type="entry name" value="UPP_synth-like"/>
</dbReference>
<name>A0A6J7E159_9ZZZZ</name>
<sequence>MEGHAAGADTVKARLRDCVEFGVEQLTVYSFSTENWSRSATEVRGLMKMFDERLQSETPELNAEGVRMRFVGDRADRRIPKSLVERMAWAEAETAKNDRIDLFVAFNYGSRDEIVRAAGKYKGGGEKEFNKLIGQSGLRDPDLLIRTSGEQRISNFLLWQCAYSEFVFHESLWPDFTREDLRFCLDEYTARERRFGGRR</sequence>
<keyword evidence="2" id="KW-0808">Transferase</keyword>
<accession>A0A6J7E159</accession>
<dbReference type="PANTHER" id="PTHR10291">
    <property type="entry name" value="DEHYDRODOLICHYL DIPHOSPHATE SYNTHASE FAMILY MEMBER"/>
    <property type="match status" value="1"/>
</dbReference>
<dbReference type="EMBL" id="CAFBLU010000014">
    <property type="protein sequence ID" value="CAB4875708.1"/>
    <property type="molecule type" value="Genomic_DNA"/>
</dbReference>